<sequence length="243" mass="28271">MRSELIKILKQNLTQKSFKNVFEFGTHCGEYTQLLRQNIESKNYIANDICDYNLRLKGVKTTIFDMNELQNSEIFSQKFDLITSNATLQWLNFDKTLQNLVQILSKNGVILCSSFGEQNLIEIKKTTGYGLQYESLQTIESKLKKYFKNVILSEQFHTLKFKNALEIFRHLKLSGVNSCGINSQDSLLKQDFKKTQNLDSKNAQNYAKKASKQIIIKKSWLENLEKNFDNKLTYHCIFFLATT</sequence>
<dbReference type="AlphaFoldDB" id="A0A347VTX2"/>
<reference evidence="2 3" key="1">
    <citation type="journal article" date="2014" name="Genome Announc.">
        <title>Draft genome sequences of eight enterohepatic helicobacter species isolated from both laboratory and wild rodents.</title>
        <authorList>
            <person name="Sheh A."/>
            <person name="Shen Z."/>
            <person name="Fox J.G."/>
        </authorList>
    </citation>
    <scope>NUCLEOTIDE SEQUENCE [LARGE SCALE GENOMIC DNA]</scope>
    <source>
        <strain evidence="2 3">MIT 97-6194</strain>
    </source>
</reference>
<keyword evidence="2" id="KW-0489">Methyltransferase</keyword>
<evidence type="ECO:0000313" key="1">
    <source>
        <dbReference type="EMBL" id="MWV70570.1"/>
    </source>
</evidence>
<gene>
    <name evidence="1" type="ORF">DCO61_11365</name>
    <name evidence="2" type="ORF">LS64_004530</name>
</gene>
<dbReference type="CDD" id="cd02440">
    <property type="entry name" value="AdoMet_MTases"/>
    <property type="match status" value="1"/>
</dbReference>
<dbReference type="Proteomes" id="UP000029714">
    <property type="component" value="Unassembled WGS sequence"/>
</dbReference>
<dbReference type="Pfam" id="PF13489">
    <property type="entry name" value="Methyltransf_23"/>
    <property type="match status" value="1"/>
</dbReference>
<dbReference type="EMBL" id="JRMP02000005">
    <property type="protein sequence ID" value="TLD94836.1"/>
    <property type="molecule type" value="Genomic_DNA"/>
</dbReference>
<dbReference type="OrthoDB" id="9802097at2"/>
<dbReference type="SUPFAM" id="SSF53335">
    <property type="entry name" value="S-adenosyl-L-methionine-dependent methyltransferases"/>
    <property type="match status" value="1"/>
</dbReference>
<name>A0A347VTX2_9HELI</name>
<dbReference type="STRING" id="1548018.LS64_04785"/>
<dbReference type="EMBL" id="QBIU01000002">
    <property type="protein sequence ID" value="MWV70570.1"/>
    <property type="molecule type" value="Genomic_DNA"/>
</dbReference>
<evidence type="ECO:0000313" key="3">
    <source>
        <dbReference type="Proteomes" id="UP000029714"/>
    </source>
</evidence>
<dbReference type="GO" id="GO:0008168">
    <property type="term" value="F:methyltransferase activity"/>
    <property type="evidence" value="ECO:0007669"/>
    <property type="project" value="UniProtKB-KW"/>
</dbReference>
<reference evidence="2" key="3">
    <citation type="submission" date="2018-04" db="EMBL/GenBank/DDBJ databases">
        <authorList>
            <person name="Sheh A."/>
            <person name="Shen Z."/>
            <person name="Mannion A.J."/>
            <person name="Fox J.G."/>
        </authorList>
    </citation>
    <scope>NUCLEOTIDE SEQUENCE</scope>
    <source>
        <strain evidence="2">MIT 97-6194</strain>
    </source>
</reference>
<dbReference type="Proteomes" id="UP000477070">
    <property type="component" value="Unassembled WGS sequence"/>
</dbReference>
<dbReference type="InterPro" id="IPR029063">
    <property type="entry name" value="SAM-dependent_MTases_sf"/>
</dbReference>
<comment type="caution">
    <text evidence="2">The sequence shown here is derived from an EMBL/GenBank/DDBJ whole genome shotgun (WGS) entry which is preliminary data.</text>
</comment>
<keyword evidence="3" id="KW-1185">Reference proteome</keyword>
<organism evidence="2 3">
    <name type="scientific">Helicobacter saguini</name>
    <dbReference type="NCBI Taxonomy" id="1548018"/>
    <lineage>
        <taxon>Bacteria</taxon>
        <taxon>Pseudomonadati</taxon>
        <taxon>Campylobacterota</taxon>
        <taxon>Epsilonproteobacteria</taxon>
        <taxon>Campylobacterales</taxon>
        <taxon>Helicobacteraceae</taxon>
        <taxon>Helicobacter</taxon>
    </lineage>
</organism>
<evidence type="ECO:0000313" key="4">
    <source>
        <dbReference type="Proteomes" id="UP000477070"/>
    </source>
</evidence>
<keyword evidence="2" id="KW-0808">Transferase</keyword>
<reference evidence="1 4" key="4">
    <citation type="submission" date="2019-12" db="EMBL/GenBank/DDBJ databases">
        <title>Multi-Generational Helicobacter saguini Isolates.</title>
        <authorList>
            <person name="Mannion A."/>
            <person name="Shen Z."/>
            <person name="Fox J.G."/>
        </authorList>
    </citation>
    <scope>NUCLEOTIDE SEQUENCE [LARGE SCALE GENOMIC DNA]</scope>
    <source>
        <strain evidence="1">16-048</strain>
        <strain evidence="4">16-048 (F4)</strain>
    </source>
</reference>
<accession>A0A347VTX2</accession>
<protein>
    <submittedName>
        <fullName evidence="2">Methyltransferase domain-containing protein</fullName>
    </submittedName>
</protein>
<reference evidence="2 3" key="2">
    <citation type="journal article" date="2016" name="Infect. Immun.">
        <title>Helicobacter saguini, a Novel Helicobacter Isolated from Cotton-Top Tamarins with Ulcerative Colitis, Has Proinflammatory Properties and Induces Typhlocolitis and Dysplasia in Gnotobiotic IL-10-/- Mice.</title>
        <authorList>
            <person name="Shen Z."/>
            <person name="Mannion A."/>
            <person name="Whary M.T."/>
            <person name="Muthupalani S."/>
            <person name="Sheh A."/>
            <person name="Feng Y."/>
            <person name="Gong G."/>
            <person name="Vandamme P."/>
            <person name="Holcombe H.R."/>
            <person name="Paster B.J."/>
            <person name="Fox J.G."/>
        </authorList>
    </citation>
    <scope>NUCLEOTIDE SEQUENCE [LARGE SCALE GENOMIC DNA]</scope>
    <source>
        <strain evidence="2 3">MIT 97-6194</strain>
    </source>
</reference>
<proteinExistence type="predicted"/>
<dbReference type="GO" id="GO:0032259">
    <property type="term" value="P:methylation"/>
    <property type="evidence" value="ECO:0007669"/>
    <property type="project" value="UniProtKB-KW"/>
</dbReference>
<evidence type="ECO:0000313" key="2">
    <source>
        <dbReference type="EMBL" id="TLD94836.1"/>
    </source>
</evidence>
<dbReference type="Gene3D" id="3.40.50.150">
    <property type="entry name" value="Vaccinia Virus protein VP39"/>
    <property type="match status" value="1"/>
</dbReference>